<proteinExistence type="predicted"/>
<dbReference type="STRING" id="241244.ATY39_05690"/>
<keyword evidence="5" id="KW-1185">Reference proteome</keyword>
<feature type="domain" description="Ionotropic glutamate receptor C-terminal" evidence="3">
    <location>
        <begin position="38"/>
        <end position="260"/>
    </location>
</feature>
<evidence type="ECO:0000256" key="1">
    <source>
        <dbReference type="ARBA" id="ARBA00022729"/>
    </source>
</evidence>
<dbReference type="PANTHER" id="PTHR35936:SF17">
    <property type="entry name" value="ARGININE-BINDING EXTRACELLULAR PROTEIN ARTP"/>
    <property type="match status" value="1"/>
</dbReference>
<dbReference type="Gene3D" id="3.40.190.10">
    <property type="entry name" value="Periplasmic binding protein-like II"/>
    <property type="match status" value="2"/>
</dbReference>
<dbReference type="GO" id="GO:0016020">
    <property type="term" value="C:membrane"/>
    <property type="evidence" value="ECO:0007669"/>
    <property type="project" value="InterPro"/>
</dbReference>
<accession>A0A143HB93</accession>
<dbReference type="InterPro" id="IPR001638">
    <property type="entry name" value="Solute-binding_3/MltF_N"/>
</dbReference>
<dbReference type="SMART" id="SM00062">
    <property type="entry name" value="PBPb"/>
    <property type="match status" value="1"/>
</dbReference>
<dbReference type="PANTHER" id="PTHR35936">
    <property type="entry name" value="MEMBRANE-BOUND LYTIC MUREIN TRANSGLYCOSYLASE F"/>
    <property type="match status" value="1"/>
</dbReference>
<evidence type="ECO:0000313" key="4">
    <source>
        <dbReference type="EMBL" id="AMW98993.1"/>
    </source>
</evidence>
<dbReference type="Pfam" id="PF00497">
    <property type="entry name" value="SBP_bac_3"/>
    <property type="match status" value="1"/>
</dbReference>
<reference evidence="5" key="2">
    <citation type="submission" date="2016-03" db="EMBL/GenBank/DDBJ databases">
        <authorList>
            <person name="Ploux O."/>
        </authorList>
    </citation>
    <scope>NUCLEOTIDE SEQUENCE [LARGE SCALE GENOMIC DNA]</scope>
    <source>
        <strain evidence="5">PP9</strain>
    </source>
</reference>
<dbReference type="AlphaFoldDB" id="A0A143HB93"/>
<gene>
    <name evidence="4" type="ORF">ATY39_05690</name>
</gene>
<dbReference type="PROSITE" id="PS51257">
    <property type="entry name" value="PROKAR_LIPOPROTEIN"/>
    <property type="match status" value="1"/>
</dbReference>
<feature type="domain" description="Solute-binding protein family 3/N-terminal" evidence="2">
    <location>
        <begin position="38"/>
        <end position="261"/>
    </location>
</feature>
<dbReference type="EMBL" id="CP014806">
    <property type="protein sequence ID" value="AMW98993.1"/>
    <property type="molecule type" value="Genomic_DNA"/>
</dbReference>
<dbReference type="RefSeq" id="WP_066787075.1">
    <property type="nucleotide sequence ID" value="NZ_CP014806.1"/>
</dbReference>
<dbReference type="GO" id="GO:0015276">
    <property type="term" value="F:ligand-gated monoatomic ion channel activity"/>
    <property type="evidence" value="ECO:0007669"/>
    <property type="project" value="InterPro"/>
</dbReference>
<keyword evidence="1" id="KW-0732">Signal</keyword>
<evidence type="ECO:0000259" key="2">
    <source>
        <dbReference type="SMART" id="SM00062"/>
    </source>
</evidence>
<dbReference type="SMART" id="SM00079">
    <property type="entry name" value="PBPe"/>
    <property type="match status" value="1"/>
</dbReference>
<dbReference type="OrthoDB" id="9811552at2"/>
<reference evidence="4 5" key="1">
    <citation type="journal article" date="2016" name="Genome Announc.">
        <title>Whole-Genome Sequence of Rummeliibacillus stabekisii Strain PP9 Isolated from Antarctic Soil.</title>
        <authorList>
            <person name="da Mota F.F."/>
            <person name="Vollu R.E."/>
            <person name="Jurelevicius D."/>
            <person name="Seldin L."/>
        </authorList>
    </citation>
    <scope>NUCLEOTIDE SEQUENCE [LARGE SCALE GENOMIC DNA]</scope>
    <source>
        <strain evidence="4 5">PP9</strain>
    </source>
</reference>
<evidence type="ECO:0000259" key="3">
    <source>
        <dbReference type="SMART" id="SM00079"/>
    </source>
</evidence>
<protein>
    <submittedName>
        <fullName evidence="4">ABC transporter substrate-binding protein</fullName>
    </submittedName>
</protein>
<evidence type="ECO:0000313" key="5">
    <source>
        <dbReference type="Proteomes" id="UP000076021"/>
    </source>
</evidence>
<dbReference type="KEGG" id="rst:ATY39_05690"/>
<dbReference type="SUPFAM" id="SSF53850">
    <property type="entry name" value="Periplasmic binding protein-like II"/>
    <property type="match status" value="1"/>
</dbReference>
<sequence length="261" mass="28982">MKKKWLFTAAAVLSLTLAGCGSDSSKDGSSSDNNQKKVLVMGTSADFAPFEYIDATKSDEIIGFDVDFANAVTKKMGYQLKIQDMEFNSLIPSVQAKKIDFAMAGITPDEKRAKVVDFTDSYYDTEDYLITKKDVTYDKLEDLKGKKVGAQVSSIEEDTANEIADKVPSVKVETRDRVPELIQEVKLGRLDAIVLEDIVAKNYVKQNKDLKFSTIDGVDNQKKAAAFPKGSKLVKDFNKAVKELNDSGEIDKMKAKWFKVD</sequence>
<organism evidence="4 5">
    <name type="scientific">Rummeliibacillus stabekisii</name>
    <dbReference type="NCBI Taxonomy" id="241244"/>
    <lineage>
        <taxon>Bacteria</taxon>
        <taxon>Bacillati</taxon>
        <taxon>Bacillota</taxon>
        <taxon>Bacilli</taxon>
        <taxon>Bacillales</taxon>
        <taxon>Caryophanaceae</taxon>
        <taxon>Rummeliibacillus</taxon>
    </lineage>
</organism>
<name>A0A143HB93_9BACL</name>
<dbReference type="InterPro" id="IPR001320">
    <property type="entry name" value="Iontro_rcpt_C"/>
</dbReference>
<dbReference type="Proteomes" id="UP000076021">
    <property type="component" value="Chromosome"/>
</dbReference>